<feature type="domain" description="LysM" evidence="3">
    <location>
        <begin position="172"/>
        <end position="216"/>
    </location>
</feature>
<evidence type="ECO:0000256" key="1">
    <source>
        <dbReference type="SAM" id="MobiDB-lite"/>
    </source>
</evidence>
<dbReference type="Pfam" id="PF01551">
    <property type="entry name" value="Peptidase_M23"/>
    <property type="match status" value="1"/>
</dbReference>
<feature type="compositionally biased region" description="Low complexity" evidence="1">
    <location>
        <begin position="225"/>
        <end position="236"/>
    </location>
</feature>
<dbReference type="CDD" id="cd00118">
    <property type="entry name" value="LysM"/>
    <property type="match status" value="2"/>
</dbReference>
<keyword evidence="5" id="KW-1185">Reference proteome</keyword>
<dbReference type="EMBL" id="CP046620">
    <property type="protein sequence ID" value="QHQ34693.1"/>
    <property type="molecule type" value="Genomic_DNA"/>
</dbReference>
<protein>
    <submittedName>
        <fullName evidence="4">Peptidoglycan DD-metalloendopeptidase family protein</fullName>
    </submittedName>
</protein>
<dbReference type="InterPro" id="IPR050570">
    <property type="entry name" value="Cell_wall_metabolism_enzyme"/>
</dbReference>
<dbReference type="Proteomes" id="UP000464495">
    <property type="component" value="Chromosome"/>
</dbReference>
<dbReference type="InterPro" id="IPR016047">
    <property type="entry name" value="M23ase_b-sheet_dom"/>
</dbReference>
<accession>A0A6P1SZ98</accession>
<dbReference type="RefSeq" id="WP_161861262.1">
    <property type="nucleotide sequence ID" value="NZ_CP046620.1"/>
</dbReference>
<dbReference type="InterPro" id="IPR036779">
    <property type="entry name" value="LysM_dom_sf"/>
</dbReference>
<dbReference type="CDD" id="cd12797">
    <property type="entry name" value="M23_peptidase"/>
    <property type="match status" value="1"/>
</dbReference>
<dbReference type="Gene3D" id="3.10.350.10">
    <property type="entry name" value="LysM domain"/>
    <property type="match status" value="1"/>
</dbReference>
<evidence type="ECO:0000259" key="3">
    <source>
        <dbReference type="PROSITE" id="PS51782"/>
    </source>
</evidence>
<dbReference type="InterPro" id="IPR018392">
    <property type="entry name" value="LysM"/>
</dbReference>
<feature type="region of interest" description="Disordered" evidence="1">
    <location>
        <begin position="136"/>
        <end position="168"/>
    </location>
</feature>
<dbReference type="SUPFAM" id="SSF51261">
    <property type="entry name" value="Duplicated hybrid motif"/>
    <property type="match status" value="1"/>
</dbReference>
<dbReference type="GO" id="GO:0004222">
    <property type="term" value="F:metalloendopeptidase activity"/>
    <property type="evidence" value="ECO:0007669"/>
    <property type="project" value="TreeGrafter"/>
</dbReference>
<reference evidence="4 5" key="1">
    <citation type="submission" date="2019-12" db="EMBL/GenBank/DDBJ databases">
        <title>Complete genome sequence of Algicella marina strain 9Alg 56(T) isolated from the red alga Tichocarpus crinitus.</title>
        <authorList>
            <person name="Kim S.-G."/>
            <person name="Nedashkovskaya O.I."/>
        </authorList>
    </citation>
    <scope>NUCLEOTIDE SEQUENCE [LARGE SCALE GENOMIC DNA]</scope>
    <source>
        <strain evidence="4 5">9Alg 56</strain>
    </source>
</reference>
<dbReference type="SMART" id="SM00257">
    <property type="entry name" value="LysM"/>
    <property type="match status" value="2"/>
</dbReference>
<dbReference type="AlphaFoldDB" id="A0A6P1SZ98"/>
<feature type="compositionally biased region" description="Polar residues" evidence="1">
    <location>
        <begin position="157"/>
        <end position="167"/>
    </location>
</feature>
<evidence type="ECO:0000313" key="5">
    <source>
        <dbReference type="Proteomes" id="UP000464495"/>
    </source>
</evidence>
<feature type="signal peptide" evidence="2">
    <location>
        <begin position="1"/>
        <end position="22"/>
    </location>
</feature>
<name>A0A6P1SZ98_9RHOB</name>
<organism evidence="4 5">
    <name type="scientific">Algicella marina</name>
    <dbReference type="NCBI Taxonomy" id="2683284"/>
    <lineage>
        <taxon>Bacteria</taxon>
        <taxon>Pseudomonadati</taxon>
        <taxon>Pseudomonadota</taxon>
        <taxon>Alphaproteobacteria</taxon>
        <taxon>Rhodobacterales</taxon>
        <taxon>Paracoccaceae</taxon>
        <taxon>Algicella</taxon>
    </lineage>
</organism>
<dbReference type="PANTHER" id="PTHR21666:SF270">
    <property type="entry name" value="MUREIN HYDROLASE ACTIVATOR ENVC"/>
    <property type="match status" value="1"/>
</dbReference>
<dbReference type="Gene3D" id="2.70.70.10">
    <property type="entry name" value="Glucose Permease (Domain IIA)"/>
    <property type="match status" value="1"/>
</dbReference>
<sequence>MTGIRNSRLATTSLLVASLALAGCDSMPNLGAVGNFFGQDNSGGADNALPRPAPDSRGVITYANYQVIVAREGDTIPAMAARVGLSPEEIATHNGLPVTYSPRSGEVLALPRDVGGTPATVQPWSPDLVNSAIDTSDLSTTTLPPAGGSASGGTATNNPFSNGQTGTVIDPIRHRVRAGETAFSIARLYNVSVTSLASWNGLGPEMALRENQELLIPVTDTRRVPAQQPASQQQAAITPEPEPVVNDPGTPSVVPAPPSAQTPLPADQDIDAVAAPESPNLGSTRTPPGADRKFLAPIAGAGILRGYSPQGADKNEGIDFAAAAGTNVVAAEDGEVALVSKSLGGLGTILLVRHANDLLTVYGRVTDVSLSKGDKVSRGQKIGVVADGSPPNLHFEIRRGTESVDPTPYL</sequence>
<dbReference type="SUPFAM" id="SSF54106">
    <property type="entry name" value="LysM domain"/>
    <property type="match status" value="1"/>
</dbReference>
<feature type="chain" id="PRO_5026791380" evidence="2">
    <location>
        <begin position="23"/>
        <end position="410"/>
    </location>
</feature>
<dbReference type="InterPro" id="IPR011055">
    <property type="entry name" value="Dup_hybrid_motif"/>
</dbReference>
<keyword evidence="2" id="KW-0732">Signal</keyword>
<dbReference type="PROSITE" id="PS51782">
    <property type="entry name" value="LYSM"/>
    <property type="match status" value="1"/>
</dbReference>
<proteinExistence type="predicted"/>
<dbReference type="PANTHER" id="PTHR21666">
    <property type="entry name" value="PEPTIDASE-RELATED"/>
    <property type="match status" value="1"/>
</dbReference>
<dbReference type="Pfam" id="PF01476">
    <property type="entry name" value="LysM"/>
    <property type="match status" value="2"/>
</dbReference>
<dbReference type="KEGG" id="amaq:GO499_05550"/>
<dbReference type="PROSITE" id="PS51257">
    <property type="entry name" value="PROKAR_LIPOPROTEIN"/>
    <property type="match status" value="1"/>
</dbReference>
<evidence type="ECO:0000313" key="4">
    <source>
        <dbReference type="EMBL" id="QHQ34693.1"/>
    </source>
</evidence>
<feature type="region of interest" description="Disordered" evidence="1">
    <location>
        <begin position="223"/>
        <end position="266"/>
    </location>
</feature>
<evidence type="ECO:0000256" key="2">
    <source>
        <dbReference type="SAM" id="SignalP"/>
    </source>
</evidence>
<gene>
    <name evidence="4" type="ORF">GO499_05550</name>
</gene>
<feature type="compositionally biased region" description="Low complexity" evidence="1">
    <location>
        <begin position="146"/>
        <end position="156"/>
    </location>
</feature>